<evidence type="ECO:0008006" key="3">
    <source>
        <dbReference type="Google" id="ProtNLM"/>
    </source>
</evidence>
<gene>
    <name evidence="1" type="ORF">DKX38_003101</name>
</gene>
<dbReference type="AlphaFoldDB" id="A0A5N5NQS6"/>
<dbReference type="Pfam" id="PF14223">
    <property type="entry name" value="Retrotran_gag_2"/>
    <property type="match status" value="1"/>
</dbReference>
<dbReference type="PANTHER" id="PTHR47481">
    <property type="match status" value="1"/>
</dbReference>
<dbReference type="PANTHER" id="PTHR47481:SF2">
    <property type="entry name" value="RETROTRANSPOSON GAG DOMAIN-CONTAINING PROTEIN"/>
    <property type="match status" value="1"/>
</dbReference>
<name>A0A5N5NQS6_9ROSI</name>
<keyword evidence="2" id="KW-1185">Reference proteome</keyword>
<comment type="caution">
    <text evidence="1">The sequence shown here is derived from an EMBL/GenBank/DDBJ whole genome shotgun (WGS) entry which is preliminary data.</text>
</comment>
<dbReference type="EMBL" id="VDCV01000002">
    <property type="protein sequence ID" value="KAB5569308.1"/>
    <property type="molecule type" value="Genomic_DNA"/>
</dbReference>
<organism evidence="1 2">
    <name type="scientific">Salix brachista</name>
    <dbReference type="NCBI Taxonomy" id="2182728"/>
    <lineage>
        <taxon>Eukaryota</taxon>
        <taxon>Viridiplantae</taxon>
        <taxon>Streptophyta</taxon>
        <taxon>Embryophyta</taxon>
        <taxon>Tracheophyta</taxon>
        <taxon>Spermatophyta</taxon>
        <taxon>Magnoliopsida</taxon>
        <taxon>eudicotyledons</taxon>
        <taxon>Gunneridae</taxon>
        <taxon>Pentapetalae</taxon>
        <taxon>rosids</taxon>
        <taxon>fabids</taxon>
        <taxon>Malpighiales</taxon>
        <taxon>Salicaceae</taxon>
        <taxon>Saliceae</taxon>
        <taxon>Salix</taxon>
    </lineage>
</organism>
<protein>
    <recommendedName>
        <fullName evidence="3">Retrotransposon Copia-like N-terminal domain-containing protein</fullName>
    </recommendedName>
</protein>
<proteinExistence type="predicted"/>
<reference evidence="2" key="1">
    <citation type="journal article" date="2019" name="Gigascience">
        <title>De novo genome assembly of the endangered Acer yangbiense, a plant species with extremely small populations endemic to Yunnan Province, China.</title>
        <authorList>
            <person name="Yang J."/>
            <person name="Wariss H.M."/>
            <person name="Tao L."/>
            <person name="Zhang R."/>
            <person name="Yun Q."/>
            <person name="Hollingsworth P."/>
            <person name="Dao Z."/>
            <person name="Luo G."/>
            <person name="Guo H."/>
            <person name="Ma Y."/>
            <person name="Sun W."/>
        </authorList>
    </citation>
    <scope>NUCLEOTIDE SEQUENCE [LARGE SCALE GENOMIC DNA]</scope>
    <source>
        <strain evidence="2">cv. br00</strain>
    </source>
</reference>
<dbReference type="Proteomes" id="UP000326939">
    <property type="component" value="Chromosome 2"/>
</dbReference>
<accession>A0A5N5NQS6</accession>
<sequence length="176" mass="19343">MASSSATPSNPPSSFSVPSLSHLPLTLNIKLNHSNYPVWKAQALPYFHGQGVMGYLDGTIQTSPQEIDATNTLTGATTKVPNPEFTHWLHQDFLILATINSSFTEDVLSQVMSYTTSKDVWLALQRNFSSISRAKAVQLRTQLATARKGAMTTREFFLSIKRMADELALAGQPLKS</sequence>
<evidence type="ECO:0000313" key="2">
    <source>
        <dbReference type="Proteomes" id="UP000326939"/>
    </source>
</evidence>
<evidence type="ECO:0000313" key="1">
    <source>
        <dbReference type="EMBL" id="KAB5569308.1"/>
    </source>
</evidence>